<organism evidence="1 2">
    <name type="scientific">Rhodobacter ferrooxidans</name>
    <dbReference type="NCBI Taxonomy" id="371731"/>
    <lineage>
        <taxon>Bacteria</taxon>
        <taxon>Pseudomonadati</taxon>
        <taxon>Pseudomonadota</taxon>
        <taxon>Alphaproteobacteria</taxon>
        <taxon>Rhodobacterales</taxon>
        <taxon>Rhodobacter group</taxon>
        <taxon>Rhodobacter</taxon>
    </lineage>
</organism>
<dbReference type="Proteomes" id="UP000010121">
    <property type="component" value="Unassembled WGS sequence"/>
</dbReference>
<dbReference type="EMBL" id="ACYY01000005">
    <property type="protein sequence ID" value="EEW25925.1"/>
    <property type="molecule type" value="Genomic_DNA"/>
</dbReference>
<proteinExistence type="predicted"/>
<sequence>MFHIFRPNPDAAAKMHPADAALAPPDSACMMEVIAQVMAGLMQTGSFLGCMNAAAGFQVQPMPNGMQVAASRERSAGVVMAETVVGIQFARATAVRLALVAASVYFKNAFKAEPDWKLQETAGRQKMTADISLNANAYLSVICEDGLVDSQFDGKVEPGATILLELRRKN</sequence>
<dbReference type="RefSeq" id="WP_008028681.1">
    <property type="nucleotide sequence ID" value="NZ_ACYY01000005.1"/>
</dbReference>
<reference evidence="1 2" key="1">
    <citation type="submission" date="2009-08" db="EMBL/GenBank/DDBJ databases">
        <title>The draft genome of Rhodobacter sp. SW2.</title>
        <authorList>
            <consortium name="US DOE Joint Genome Institute (JGI-PGF)"/>
            <person name="Lucas S."/>
            <person name="Copeland A."/>
            <person name="Lapidus A."/>
            <person name="Glavina del Rio T."/>
            <person name="Tice H."/>
            <person name="Bruce D."/>
            <person name="Goodwin L."/>
            <person name="Pitluck S."/>
            <person name="Larimer F."/>
            <person name="Land M.L."/>
            <person name="Hauser L."/>
            <person name="Emerson D."/>
        </authorList>
    </citation>
    <scope>NUCLEOTIDE SEQUENCE [LARGE SCALE GENOMIC DNA]</scope>
    <source>
        <strain evidence="1 2">SW2</strain>
    </source>
</reference>
<evidence type="ECO:0000313" key="1">
    <source>
        <dbReference type="EMBL" id="EEW25925.1"/>
    </source>
</evidence>
<keyword evidence="2" id="KW-1185">Reference proteome</keyword>
<dbReference type="AlphaFoldDB" id="C8RYW8"/>
<gene>
    <name evidence="1" type="ORF">Rsw2DRAFT_0996</name>
</gene>
<name>C8RYW8_9RHOB</name>
<accession>C8RYW8</accession>
<protein>
    <submittedName>
        <fullName evidence="1">Uncharacterized protein</fullName>
    </submittedName>
</protein>
<evidence type="ECO:0000313" key="2">
    <source>
        <dbReference type="Proteomes" id="UP000010121"/>
    </source>
</evidence>
<comment type="caution">
    <text evidence="1">The sequence shown here is derived from an EMBL/GenBank/DDBJ whole genome shotgun (WGS) entry which is preliminary data.</text>
</comment>